<feature type="domain" description="HTH gntR-type" evidence="4">
    <location>
        <begin position="1"/>
        <end position="66"/>
    </location>
</feature>
<organism evidence="5 6">
    <name type="scientific">Thioclava litoralis</name>
    <dbReference type="NCBI Taxonomy" id="3076557"/>
    <lineage>
        <taxon>Bacteria</taxon>
        <taxon>Pseudomonadati</taxon>
        <taxon>Pseudomonadota</taxon>
        <taxon>Alphaproteobacteria</taxon>
        <taxon>Rhodobacterales</taxon>
        <taxon>Paracoccaceae</taxon>
        <taxon>Thioclava</taxon>
    </lineage>
</organism>
<dbReference type="PROSITE" id="PS50949">
    <property type="entry name" value="HTH_GNTR"/>
    <property type="match status" value="1"/>
</dbReference>
<gene>
    <name evidence="5" type="ORF">RPE78_14945</name>
</gene>
<dbReference type="InterPro" id="IPR000524">
    <property type="entry name" value="Tscrpt_reg_HTH_GntR"/>
</dbReference>
<reference evidence="5 6" key="1">
    <citation type="submission" date="2023-09" db="EMBL/GenBank/DDBJ databases">
        <title>Thioclava shenzhenensis sp. nov., a multidrug resistant bacteria-antagonizing species isolated from coastal seawater.</title>
        <authorList>
            <person name="Long M."/>
        </authorList>
    </citation>
    <scope>NUCLEOTIDE SEQUENCE [LARGE SCALE GENOMIC DNA]</scope>
    <source>
        <strain evidence="5 6">FTW29</strain>
        <plasmid evidence="5 6">unnamed1</plasmid>
    </source>
</reference>
<keyword evidence="6" id="KW-1185">Reference proteome</keyword>
<dbReference type="InterPro" id="IPR036388">
    <property type="entry name" value="WH-like_DNA-bd_sf"/>
</dbReference>
<dbReference type="SUPFAM" id="SSF48008">
    <property type="entry name" value="GntR ligand-binding domain-like"/>
    <property type="match status" value="1"/>
</dbReference>
<proteinExistence type="predicted"/>
<dbReference type="SUPFAM" id="SSF46785">
    <property type="entry name" value="Winged helix' DNA-binding domain"/>
    <property type="match status" value="1"/>
</dbReference>
<evidence type="ECO:0000256" key="1">
    <source>
        <dbReference type="ARBA" id="ARBA00023015"/>
    </source>
</evidence>
<dbReference type="InterPro" id="IPR036390">
    <property type="entry name" value="WH_DNA-bd_sf"/>
</dbReference>
<protein>
    <submittedName>
        <fullName evidence="5">GntR family transcriptional regulator</fullName>
    </submittedName>
</protein>
<dbReference type="InterPro" id="IPR008920">
    <property type="entry name" value="TF_FadR/GntR_C"/>
</dbReference>
<dbReference type="SMART" id="SM00895">
    <property type="entry name" value="FCD"/>
    <property type="match status" value="1"/>
</dbReference>
<dbReference type="SMART" id="SM00345">
    <property type="entry name" value="HTH_GNTR"/>
    <property type="match status" value="1"/>
</dbReference>
<dbReference type="RefSeq" id="WP_330646878.1">
    <property type="nucleotide sequence ID" value="NZ_CP135444.1"/>
</dbReference>
<keyword evidence="3" id="KW-0804">Transcription</keyword>
<dbReference type="PANTHER" id="PTHR43537">
    <property type="entry name" value="TRANSCRIPTIONAL REGULATOR, GNTR FAMILY"/>
    <property type="match status" value="1"/>
</dbReference>
<evidence type="ECO:0000256" key="2">
    <source>
        <dbReference type="ARBA" id="ARBA00023125"/>
    </source>
</evidence>
<evidence type="ECO:0000313" key="5">
    <source>
        <dbReference type="EMBL" id="WRY35135.1"/>
    </source>
</evidence>
<dbReference type="Pfam" id="PF00392">
    <property type="entry name" value="GntR"/>
    <property type="match status" value="1"/>
</dbReference>
<dbReference type="EMBL" id="CP135444">
    <property type="protein sequence ID" value="WRY35135.1"/>
    <property type="molecule type" value="Genomic_DNA"/>
</dbReference>
<accession>A0ABZ1E238</accession>
<dbReference type="InterPro" id="IPR011711">
    <property type="entry name" value="GntR_C"/>
</dbReference>
<dbReference type="PANTHER" id="PTHR43537:SF53">
    <property type="entry name" value="HTH-TYPE TRANSCRIPTIONAL REPRESSOR NANR"/>
    <property type="match status" value="1"/>
</dbReference>
<dbReference type="Pfam" id="PF07729">
    <property type="entry name" value="FCD"/>
    <property type="match status" value="1"/>
</dbReference>
<evidence type="ECO:0000313" key="6">
    <source>
        <dbReference type="Proteomes" id="UP001623290"/>
    </source>
</evidence>
<keyword evidence="1" id="KW-0805">Transcription regulation</keyword>
<dbReference type="CDD" id="cd07377">
    <property type="entry name" value="WHTH_GntR"/>
    <property type="match status" value="1"/>
</dbReference>
<keyword evidence="2" id="KW-0238">DNA-binding</keyword>
<dbReference type="PRINTS" id="PR00035">
    <property type="entry name" value="HTHGNTR"/>
</dbReference>
<keyword evidence="5" id="KW-0614">Plasmid</keyword>
<dbReference type="Gene3D" id="1.20.120.530">
    <property type="entry name" value="GntR ligand-binding domain-like"/>
    <property type="match status" value="1"/>
</dbReference>
<geneLocation type="plasmid" evidence="5 6">
    <name>unnamed1</name>
</geneLocation>
<evidence type="ECO:0000256" key="3">
    <source>
        <dbReference type="ARBA" id="ARBA00023163"/>
    </source>
</evidence>
<sequence length="233" mass="25554">MPTGIETTILTAIIEGRLPPGSRLSENELAEAFAVSRTKIREALQRLEARHIIASRPRKGWFVNIPDAEEAAQVFAARRCLEYGYLDTAPSFTPEQLAPIRAHIAEERQAIAAGDKAQLTYLMGDFHVRIIAQSGNEALTEIMRDLTARTILISLRYQSSQNALASHDDHVAIHDALCAGRMKDAARLSFEHLEDVEKGLAIDIAPTPLAALRSTLRLDAGDDGNNQPIGILQ</sequence>
<dbReference type="Proteomes" id="UP001623290">
    <property type="component" value="Plasmid unnamed1"/>
</dbReference>
<name>A0ABZ1E238_9RHOB</name>
<evidence type="ECO:0000259" key="4">
    <source>
        <dbReference type="PROSITE" id="PS50949"/>
    </source>
</evidence>
<dbReference type="Gene3D" id="1.10.10.10">
    <property type="entry name" value="Winged helix-like DNA-binding domain superfamily/Winged helix DNA-binding domain"/>
    <property type="match status" value="1"/>
</dbReference>